<accession>A0A0A0KAB7</accession>
<sequence>MKEEMNPHFLHSDPIIEEDNIISTKLDVHAKGCNCTSLVTRLSDLDMNHHVNNASYINFILEGTPGWVLESHWLSALTIKYLKECGVGKKLQSLSMPIQNDTVSNGNYLVRENFIKLHHSVLSEGIELVRATTLWTPYSI</sequence>
<dbReference type="GO" id="GO:0006633">
    <property type="term" value="P:fatty acid biosynthetic process"/>
    <property type="evidence" value="ECO:0007669"/>
    <property type="project" value="InterPro"/>
</dbReference>
<dbReference type="InterPro" id="IPR049427">
    <property type="entry name" value="Acyl-ACP_TE_C"/>
</dbReference>
<dbReference type="Pfam" id="PF20791">
    <property type="entry name" value="Acyl-ACP_TE_C"/>
    <property type="match status" value="1"/>
</dbReference>
<reference evidence="2 3" key="3">
    <citation type="journal article" date="2010" name="BMC Genomics">
        <title>Transcriptome sequencing and comparative analysis of cucumber flowers with different sex types.</title>
        <authorList>
            <person name="Guo S."/>
            <person name="Zheng Y."/>
            <person name="Joung J.G."/>
            <person name="Liu S."/>
            <person name="Zhang Z."/>
            <person name="Crasta O.R."/>
            <person name="Sobral B.W."/>
            <person name="Xu Y."/>
            <person name="Huang S."/>
            <person name="Fei Z."/>
        </authorList>
    </citation>
    <scope>NUCLEOTIDE SEQUENCE [LARGE SCALE GENOMIC DNA]</scope>
    <source>
        <strain evidence="3">cv. 9930</strain>
    </source>
</reference>
<dbReference type="AlphaFoldDB" id="A0A0A0KAB7"/>
<reference evidence="2 3" key="4">
    <citation type="journal article" date="2011" name="BMC Genomics">
        <title>RNA-Seq improves annotation of protein-coding genes in the cucumber genome.</title>
        <authorList>
            <person name="Li Z."/>
            <person name="Zhang Z."/>
            <person name="Yan P."/>
            <person name="Huang S."/>
            <person name="Fei Z."/>
            <person name="Lin K."/>
        </authorList>
    </citation>
    <scope>NUCLEOTIDE SEQUENCE [LARGE SCALE GENOMIC DNA]</scope>
    <source>
        <strain evidence="3">cv. 9930</strain>
    </source>
</reference>
<feature type="domain" description="Acyl-ACP thioesterase-like C-terminal" evidence="1">
    <location>
        <begin position="36"/>
        <end position="136"/>
    </location>
</feature>
<evidence type="ECO:0000313" key="3">
    <source>
        <dbReference type="Proteomes" id="UP000029981"/>
    </source>
</evidence>
<dbReference type="EMBL" id="CM002928">
    <property type="protein sequence ID" value="KGN45332.1"/>
    <property type="molecule type" value="Genomic_DNA"/>
</dbReference>
<dbReference type="SUPFAM" id="SSF54637">
    <property type="entry name" value="Thioesterase/thiol ester dehydrase-isomerase"/>
    <property type="match status" value="1"/>
</dbReference>
<keyword evidence="3" id="KW-1185">Reference proteome</keyword>
<dbReference type="Gramene" id="KGN45332">
    <property type="protein sequence ID" value="KGN45332"/>
    <property type="gene ID" value="Csa_7G440560"/>
</dbReference>
<dbReference type="PANTHER" id="PTHR31727">
    <property type="entry name" value="OLEOYL-ACYL CARRIER PROTEIN THIOESTERASE 1, CHLOROPLASTIC"/>
    <property type="match status" value="1"/>
</dbReference>
<proteinExistence type="predicted"/>
<dbReference type="InterPro" id="IPR045023">
    <property type="entry name" value="FATA/B"/>
</dbReference>
<protein>
    <recommendedName>
        <fullName evidence="1">Acyl-ACP thioesterase-like C-terminal domain-containing protein</fullName>
    </recommendedName>
</protein>
<gene>
    <name evidence="2" type="ORF">Csa_7G440560</name>
</gene>
<dbReference type="InterPro" id="IPR029069">
    <property type="entry name" value="HotDog_dom_sf"/>
</dbReference>
<reference evidence="2 3" key="2">
    <citation type="journal article" date="2009" name="PLoS ONE">
        <title>An integrated genetic and cytogenetic map of the cucumber genome.</title>
        <authorList>
            <person name="Ren Y."/>
            <person name="Zhang Z."/>
            <person name="Liu J."/>
            <person name="Staub J.E."/>
            <person name="Han Y."/>
            <person name="Cheng Z."/>
            <person name="Li X."/>
            <person name="Lu J."/>
            <person name="Miao H."/>
            <person name="Kang H."/>
            <person name="Xie B."/>
            <person name="Gu X."/>
            <person name="Wang X."/>
            <person name="Du Y."/>
            <person name="Jin W."/>
            <person name="Huang S."/>
        </authorList>
    </citation>
    <scope>NUCLEOTIDE SEQUENCE [LARGE SCALE GENOMIC DNA]</scope>
    <source>
        <strain evidence="3">cv. 9930</strain>
    </source>
</reference>
<evidence type="ECO:0000313" key="2">
    <source>
        <dbReference type="EMBL" id="KGN45332.1"/>
    </source>
</evidence>
<name>A0A0A0KAB7_CUCSA</name>
<dbReference type="GO" id="GO:0016297">
    <property type="term" value="F:fatty acyl-[ACP] hydrolase activity"/>
    <property type="evidence" value="ECO:0007669"/>
    <property type="project" value="InterPro"/>
</dbReference>
<dbReference type="Proteomes" id="UP000029981">
    <property type="component" value="Chromosome 7"/>
</dbReference>
<organism evidence="2 3">
    <name type="scientific">Cucumis sativus</name>
    <name type="common">Cucumber</name>
    <dbReference type="NCBI Taxonomy" id="3659"/>
    <lineage>
        <taxon>Eukaryota</taxon>
        <taxon>Viridiplantae</taxon>
        <taxon>Streptophyta</taxon>
        <taxon>Embryophyta</taxon>
        <taxon>Tracheophyta</taxon>
        <taxon>Spermatophyta</taxon>
        <taxon>Magnoliopsida</taxon>
        <taxon>eudicotyledons</taxon>
        <taxon>Gunneridae</taxon>
        <taxon>Pentapetalae</taxon>
        <taxon>rosids</taxon>
        <taxon>fabids</taxon>
        <taxon>Cucurbitales</taxon>
        <taxon>Cucurbitaceae</taxon>
        <taxon>Benincaseae</taxon>
        <taxon>Cucumis</taxon>
    </lineage>
</organism>
<dbReference type="Gene3D" id="3.10.129.10">
    <property type="entry name" value="Hotdog Thioesterase"/>
    <property type="match status" value="1"/>
</dbReference>
<reference evidence="2 3" key="1">
    <citation type="journal article" date="2009" name="Nat. Genet.">
        <title>The genome of the cucumber, Cucumis sativus L.</title>
        <authorList>
            <person name="Huang S."/>
            <person name="Li R."/>
            <person name="Zhang Z."/>
            <person name="Li L."/>
            <person name="Gu X."/>
            <person name="Fan W."/>
            <person name="Lucas W.J."/>
            <person name="Wang X."/>
            <person name="Xie B."/>
            <person name="Ni P."/>
            <person name="Ren Y."/>
            <person name="Zhu H."/>
            <person name="Li J."/>
            <person name="Lin K."/>
            <person name="Jin W."/>
            <person name="Fei Z."/>
            <person name="Li G."/>
            <person name="Staub J."/>
            <person name="Kilian A."/>
            <person name="van der Vossen E.A."/>
            <person name="Wu Y."/>
            <person name="Guo J."/>
            <person name="He J."/>
            <person name="Jia Z."/>
            <person name="Ren Y."/>
            <person name="Tian G."/>
            <person name="Lu Y."/>
            <person name="Ruan J."/>
            <person name="Qian W."/>
            <person name="Wang M."/>
            <person name="Huang Q."/>
            <person name="Li B."/>
            <person name="Xuan Z."/>
            <person name="Cao J."/>
            <person name="Asan"/>
            <person name="Wu Z."/>
            <person name="Zhang J."/>
            <person name="Cai Q."/>
            <person name="Bai Y."/>
            <person name="Zhao B."/>
            <person name="Han Y."/>
            <person name="Li Y."/>
            <person name="Li X."/>
            <person name="Wang S."/>
            <person name="Shi Q."/>
            <person name="Liu S."/>
            <person name="Cho W.K."/>
            <person name="Kim J.Y."/>
            <person name="Xu Y."/>
            <person name="Heller-Uszynska K."/>
            <person name="Miao H."/>
            <person name="Cheng Z."/>
            <person name="Zhang S."/>
            <person name="Wu J."/>
            <person name="Yang Y."/>
            <person name="Kang H."/>
            <person name="Li M."/>
            <person name="Liang H."/>
            <person name="Ren X."/>
            <person name="Shi Z."/>
            <person name="Wen M."/>
            <person name="Jian M."/>
            <person name="Yang H."/>
            <person name="Zhang G."/>
            <person name="Yang Z."/>
            <person name="Chen R."/>
            <person name="Liu S."/>
            <person name="Li J."/>
            <person name="Ma L."/>
            <person name="Liu H."/>
            <person name="Zhou Y."/>
            <person name="Zhao J."/>
            <person name="Fang X."/>
            <person name="Li G."/>
            <person name="Fang L."/>
            <person name="Li Y."/>
            <person name="Liu D."/>
            <person name="Zheng H."/>
            <person name="Zhang Y."/>
            <person name="Qin N."/>
            <person name="Li Z."/>
            <person name="Yang G."/>
            <person name="Yang S."/>
            <person name="Bolund L."/>
            <person name="Kristiansen K."/>
            <person name="Zheng H."/>
            <person name="Li S."/>
            <person name="Zhang X."/>
            <person name="Yang H."/>
            <person name="Wang J."/>
            <person name="Sun R."/>
            <person name="Zhang B."/>
            <person name="Jiang S."/>
            <person name="Wang J."/>
            <person name="Du Y."/>
            <person name="Li S."/>
        </authorList>
    </citation>
    <scope>NUCLEOTIDE SEQUENCE [LARGE SCALE GENOMIC DNA]</scope>
    <source>
        <strain evidence="3">cv. 9930</strain>
    </source>
</reference>
<dbReference type="PANTHER" id="PTHR31727:SF11">
    <property type="entry name" value="ACYL-[ACYL-CARRIER-PROTEIN] HYDROLASE"/>
    <property type="match status" value="1"/>
</dbReference>
<evidence type="ECO:0000259" key="1">
    <source>
        <dbReference type="Pfam" id="PF20791"/>
    </source>
</evidence>